<evidence type="ECO:0000313" key="2">
    <source>
        <dbReference type="Proteomes" id="UP001596353"/>
    </source>
</evidence>
<gene>
    <name evidence="1" type="ORF">ACFQFQ_24480</name>
</gene>
<proteinExistence type="predicted"/>
<dbReference type="EMBL" id="JBHSWG010000003">
    <property type="protein sequence ID" value="MFC6761934.1"/>
    <property type="molecule type" value="Genomic_DNA"/>
</dbReference>
<evidence type="ECO:0000313" key="1">
    <source>
        <dbReference type="EMBL" id="MFC6761934.1"/>
    </source>
</evidence>
<protein>
    <submittedName>
        <fullName evidence="1">Uncharacterized protein</fullName>
    </submittedName>
</protein>
<organism evidence="1 2">
    <name type="scientific">Sulfitobacter porphyrae</name>
    <dbReference type="NCBI Taxonomy" id="1246864"/>
    <lineage>
        <taxon>Bacteria</taxon>
        <taxon>Pseudomonadati</taxon>
        <taxon>Pseudomonadota</taxon>
        <taxon>Alphaproteobacteria</taxon>
        <taxon>Rhodobacterales</taxon>
        <taxon>Roseobacteraceae</taxon>
        <taxon>Sulfitobacter</taxon>
    </lineage>
</organism>
<reference evidence="2" key="1">
    <citation type="journal article" date="2019" name="Int. J. Syst. Evol. Microbiol.">
        <title>The Global Catalogue of Microorganisms (GCM) 10K type strain sequencing project: providing services to taxonomists for standard genome sequencing and annotation.</title>
        <authorList>
            <consortium name="The Broad Institute Genomics Platform"/>
            <consortium name="The Broad Institute Genome Sequencing Center for Infectious Disease"/>
            <person name="Wu L."/>
            <person name="Ma J."/>
        </authorList>
    </citation>
    <scope>NUCLEOTIDE SEQUENCE [LARGE SCALE GENOMIC DNA]</scope>
    <source>
        <strain evidence="2">CCUG 66188</strain>
    </source>
</reference>
<name>A0ABW2B8U6_9RHOB</name>
<dbReference type="Proteomes" id="UP001596353">
    <property type="component" value="Unassembled WGS sequence"/>
</dbReference>
<sequence>MSKDLVIDTSAVTMQPRRLGDLEKRIFAHEQVGELAAFVPEVLILGLDARHSEAQIVNALGAVLNHHPAFTSRFEQRPGGEVWRHFDGETPLTHCGMGLLADVRHRCTAHRPVLRGRMAFADLWTARSGGISWH</sequence>
<accession>A0ABW2B8U6</accession>
<comment type="caution">
    <text evidence="1">The sequence shown here is derived from an EMBL/GenBank/DDBJ whole genome shotgun (WGS) entry which is preliminary data.</text>
</comment>
<keyword evidence="2" id="KW-1185">Reference proteome</keyword>